<evidence type="ECO:0000256" key="7">
    <source>
        <dbReference type="ARBA" id="ARBA00022605"/>
    </source>
</evidence>
<reference evidence="18 19" key="1">
    <citation type="submission" date="2023-07" db="EMBL/GenBank/DDBJ databases">
        <title>Sequencing the genomes of 1000 actinobacteria strains.</title>
        <authorList>
            <person name="Klenk H.-P."/>
        </authorList>
    </citation>
    <scope>NUCLEOTIDE SEQUENCE [LARGE SCALE GENOMIC DNA]</scope>
    <source>
        <strain evidence="18 19">DSM 14785</strain>
    </source>
</reference>
<comment type="cofactor">
    <cofactor evidence="1 15">
        <name>Mg(2+)</name>
        <dbReference type="ChEBI" id="CHEBI:18420"/>
    </cofactor>
</comment>
<keyword evidence="19" id="KW-1185">Reference proteome</keyword>
<comment type="pathway">
    <text evidence="2 15">Amino-acid biosynthesis; L-tryptophan biosynthesis; L-tryptophan from chorismate: step 1/5.</text>
</comment>
<evidence type="ECO:0000256" key="5">
    <source>
        <dbReference type="ARBA" id="ARBA00012266"/>
    </source>
</evidence>
<dbReference type="SUPFAM" id="SSF56322">
    <property type="entry name" value="ADC synthase"/>
    <property type="match status" value="1"/>
</dbReference>
<sequence length="525" mass="56390">MTGPSASAAPRATVTELPWGATWPSAGTFRELAADRRVVPVVRRLLADDVTPVGLYRTLAAGRPGTFVLESAESDGTWGRWSFVGVASRARLSVRDGRAAWSGDVPVGVPTEGDVLDVLGRTLDVLHTPRIDGLPPLTGGLVGVLGWDVVRHWEPTLPARAPEELGIPEVALLLASDLAAVDHVTGSVWLVANAINFDATDERVDDAYADAVRRLDDMQAALRRPAPPAPAVVDPDVAAPELEFRSTRAEFEEAVVRGQEAIRDGEVFQVVLSQRLDLDCPADPLDVYRVLRTINPSPYMYLLALQDADGRDFAVVGSSPETLVKVSDGHVTTFPIAGSRPRGATPEEDRALQDEVLADPKERAEHIMLVDLSRNDMVKVCEPTSVEVVDFMAVRRFSHIMHICSTVVGRLRPGATALQTFMATFPAGTLSGAPKPRAIELIDELEPARRGVYGGTVGYFDFAGDMDMAIAIRTAVLRDGRASVQAGGGVVADSVPALEYEESRNKAAAAVRAVQLAARLRRDVP</sequence>
<evidence type="ECO:0000256" key="10">
    <source>
        <dbReference type="ARBA" id="ARBA00022842"/>
    </source>
</evidence>
<dbReference type="PRINTS" id="PR00095">
    <property type="entry name" value="ANTSNTHASEI"/>
</dbReference>
<dbReference type="Proteomes" id="UP001240250">
    <property type="component" value="Unassembled WGS sequence"/>
</dbReference>
<dbReference type="InterPro" id="IPR015890">
    <property type="entry name" value="Chorismate_C"/>
</dbReference>
<evidence type="ECO:0000256" key="12">
    <source>
        <dbReference type="ARBA" id="ARBA00023239"/>
    </source>
</evidence>
<dbReference type="InterPro" id="IPR005801">
    <property type="entry name" value="ADC_synthase"/>
</dbReference>
<keyword evidence="10 15" id="KW-0460">Magnesium</keyword>
<evidence type="ECO:0000256" key="3">
    <source>
        <dbReference type="ARBA" id="ARBA00009562"/>
    </source>
</evidence>
<evidence type="ECO:0000313" key="19">
    <source>
        <dbReference type="Proteomes" id="UP001240250"/>
    </source>
</evidence>
<feature type="domain" description="Anthranilate synthase component I N-terminal" evidence="17">
    <location>
        <begin position="48"/>
        <end position="189"/>
    </location>
</feature>
<evidence type="ECO:0000256" key="1">
    <source>
        <dbReference type="ARBA" id="ARBA00001946"/>
    </source>
</evidence>
<evidence type="ECO:0000256" key="13">
    <source>
        <dbReference type="ARBA" id="ARBA00025634"/>
    </source>
</evidence>
<evidence type="ECO:0000256" key="8">
    <source>
        <dbReference type="ARBA" id="ARBA00022723"/>
    </source>
</evidence>
<gene>
    <name evidence="15" type="primary">trpE</name>
    <name evidence="18" type="ORF">JO380_003256</name>
</gene>
<keyword evidence="7 15" id="KW-0028">Amino-acid biosynthesis</keyword>
<dbReference type="Pfam" id="PF00425">
    <property type="entry name" value="Chorismate_bind"/>
    <property type="match status" value="1"/>
</dbReference>
<evidence type="ECO:0000256" key="11">
    <source>
        <dbReference type="ARBA" id="ARBA00023141"/>
    </source>
</evidence>
<dbReference type="InterPro" id="IPR005256">
    <property type="entry name" value="Anth_synth_I_PabB"/>
</dbReference>
<protein>
    <recommendedName>
        <fullName evidence="6 15">Anthranilate synthase component 1</fullName>
        <ecNumber evidence="5 15">4.1.3.27</ecNumber>
    </recommendedName>
</protein>
<dbReference type="NCBIfam" id="NF010086">
    <property type="entry name" value="PRK13571.1"/>
    <property type="match status" value="1"/>
</dbReference>
<evidence type="ECO:0000256" key="2">
    <source>
        <dbReference type="ARBA" id="ARBA00004873"/>
    </source>
</evidence>
<dbReference type="Pfam" id="PF04715">
    <property type="entry name" value="Anth_synt_I_N"/>
    <property type="match status" value="1"/>
</dbReference>
<evidence type="ECO:0000256" key="14">
    <source>
        <dbReference type="ARBA" id="ARBA00047683"/>
    </source>
</evidence>
<keyword evidence="8 15" id="KW-0479">Metal-binding</keyword>
<comment type="catalytic activity">
    <reaction evidence="14 15">
        <text>chorismate + L-glutamine = anthranilate + pyruvate + L-glutamate + H(+)</text>
        <dbReference type="Rhea" id="RHEA:21732"/>
        <dbReference type="ChEBI" id="CHEBI:15361"/>
        <dbReference type="ChEBI" id="CHEBI:15378"/>
        <dbReference type="ChEBI" id="CHEBI:16567"/>
        <dbReference type="ChEBI" id="CHEBI:29748"/>
        <dbReference type="ChEBI" id="CHEBI:29985"/>
        <dbReference type="ChEBI" id="CHEBI:58359"/>
        <dbReference type="EC" id="4.1.3.27"/>
    </reaction>
</comment>
<evidence type="ECO:0000259" key="16">
    <source>
        <dbReference type="Pfam" id="PF00425"/>
    </source>
</evidence>
<dbReference type="RefSeq" id="WP_070319657.1">
    <property type="nucleotide sequence ID" value="NZ_JAUSVM010000001.1"/>
</dbReference>
<evidence type="ECO:0000256" key="4">
    <source>
        <dbReference type="ARBA" id="ARBA00011575"/>
    </source>
</evidence>
<comment type="function">
    <text evidence="13 15">Part of a heterotetrameric complex that catalyzes the two-step biosynthesis of anthranilate, an intermediate in the biosynthesis of L-tryptophan. In the first step, the glutamine-binding beta subunit (TrpG) of anthranilate synthase (AS) provides the glutamine amidotransferase activity which generates ammonia as a substrate that, along with chorismate, is used in the second step, catalyzed by the large alpha subunit of AS (TrpE) to produce anthranilate. In the absence of TrpG, TrpE can synthesize anthranilate directly from chorismate and high concentrations of ammonia.</text>
</comment>
<dbReference type="InterPro" id="IPR019999">
    <property type="entry name" value="Anth_synth_I-like"/>
</dbReference>
<comment type="subunit">
    <text evidence="4 15">Heterotetramer consisting of two non-identical subunits: a beta subunit (TrpG) and a large alpha subunit (TrpE).</text>
</comment>
<keyword evidence="9 15" id="KW-0822">Tryptophan biosynthesis</keyword>
<dbReference type="Gene3D" id="3.60.120.10">
    <property type="entry name" value="Anthranilate synthase"/>
    <property type="match status" value="1"/>
</dbReference>
<keyword evidence="11 15" id="KW-0057">Aromatic amino acid biosynthesis</keyword>
<dbReference type="EC" id="4.1.3.27" evidence="5 15"/>
<proteinExistence type="inferred from homology"/>
<name>A0ABU0GND5_9CELL</name>
<evidence type="ECO:0000313" key="18">
    <source>
        <dbReference type="EMBL" id="MDQ0426875.1"/>
    </source>
</evidence>
<evidence type="ECO:0000259" key="17">
    <source>
        <dbReference type="Pfam" id="PF04715"/>
    </source>
</evidence>
<feature type="domain" description="Chorismate-utilising enzyme C-terminal" evidence="16">
    <location>
        <begin position="248"/>
        <end position="506"/>
    </location>
</feature>
<dbReference type="NCBIfam" id="TIGR00564">
    <property type="entry name" value="trpE_most"/>
    <property type="match status" value="1"/>
</dbReference>
<comment type="similarity">
    <text evidence="3 15">Belongs to the anthranilate synthase component I family.</text>
</comment>
<dbReference type="EMBL" id="JAUSVM010000001">
    <property type="protein sequence ID" value="MDQ0426875.1"/>
    <property type="molecule type" value="Genomic_DNA"/>
</dbReference>
<evidence type="ECO:0000256" key="6">
    <source>
        <dbReference type="ARBA" id="ARBA00020653"/>
    </source>
</evidence>
<dbReference type="PANTHER" id="PTHR11236:SF46">
    <property type="entry name" value="ANTHRANILATE SYNTHASE COMPONENT 1"/>
    <property type="match status" value="1"/>
</dbReference>
<accession>A0ABU0GND5</accession>
<comment type="caution">
    <text evidence="18">The sequence shown here is derived from an EMBL/GenBank/DDBJ whole genome shotgun (WGS) entry which is preliminary data.</text>
</comment>
<dbReference type="InterPro" id="IPR006805">
    <property type="entry name" value="Anth_synth_I_N"/>
</dbReference>
<keyword evidence="12 15" id="KW-0456">Lyase</keyword>
<dbReference type="GO" id="GO:0004049">
    <property type="term" value="F:anthranilate synthase activity"/>
    <property type="evidence" value="ECO:0007669"/>
    <property type="project" value="UniProtKB-EC"/>
</dbReference>
<evidence type="ECO:0000256" key="15">
    <source>
        <dbReference type="RuleBase" id="RU364045"/>
    </source>
</evidence>
<evidence type="ECO:0000256" key="9">
    <source>
        <dbReference type="ARBA" id="ARBA00022822"/>
    </source>
</evidence>
<organism evidence="18 19">
    <name type="scientific">Cellulomonas iranensis</name>
    <dbReference type="NCBI Taxonomy" id="76862"/>
    <lineage>
        <taxon>Bacteria</taxon>
        <taxon>Bacillati</taxon>
        <taxon>Actinomycetota</taxon>
        <taxon>Actinomycetes</taxon>
        <taxon>Micrococcales</taxon>
        <taxon>Cellulomonadaceae</taxon>
        <taxon>Cellulomonas</taxon>
    </lineage>
</organism>
<dbReference type="PANTHER" id="PTHR11236">
    <property type="entry name" value="AMINOBENZOATE/ANTHRANILATE SYNTHASE"/>
    <property type="match status" value="1"/>
</dbReference>